<gene>
    <name evidence="1" type="ORF">GA0111570_11065</name>
</gene>
<organism evidence="1 2">
    <name type="scientific">Raineyella antarctica</name>
    <dbReference type="NCBI Taxonomy" id="1577474"/>
    <lineage>
        <taxon>Bacteria</taxon>
        <taxon>Bacillati</taxon>
        <taxon>Actinomycetota</taxon>
        <taxon>Actinomycetes</taxon>
        <taxon>Propionibacteriales</taxon>
        <taxon>Propionibacteriaceae</taxon>
        <taxon>Raineyella</taxon>
    </lineage>
</organism>
<evidence type="ECO:0000313" key="2">
    <source>
        <dbReference type="Proteomes" id="UP000199086"/>
    </source>
</evidence>
<keyword evidence="2" id="KW-1185">Reference proteome</keyword>
<sequence>MYADLIIFDGPRSPELVAAADFADTRRIRPLIDADQHIRGDILASFDLRQRDGGRAVLVITGSEATLDALAEVVMTSELMPGEDPTLLPGPTRAERYTVFEASVKEGADLRRSPATSHGSA</sequence>
<accession>A0A1G6HHM2</accession>
<dbReference type="AlphaFoldDB" id="A0A1G6HHM2"/>
<dbReference type="RefSeq" id="WP_175557502.1">
    <property type="nucleotide sequence ID" value="NZ_FMYF01000010.1"/>
</dbReference>
<dbReference type="EMBL" id="FMYF01000010">
    <property type="protein sequence ID" value="SDB93750.1"/>
    <property type="molecule type" value="Genomic_DNA"/>
</dbReference>
<proteinExistence type="predicted"/>
<name>A0A1G6HHM2_9ACTN</name>
<protein>
    <submittedName>
        <fullName evidence="1">Uncharacterized protein</fullName>
    </submittedName>
</protein>
<dbReference type="STRING" id="1577474.GA0111570_11065"/>
<reference evidence="1 2" key="1">
    <citation type="submission" date="2016-06" db="EMBL/GenBank/DDBJ databases">
        <authorList>
            <person name="Olsen C.W."/>
            <person name="Carey S."/>
            <person name="Hinshaw L."/>
            <person name="Karasin A.I."/>
        </authorList>
    </citation>
    <scope>NUCLEOTIDE SEQUENCE [LARGE SCALE GENOMIC DNA]</scope>
    <source>
        <strain evidence="1 2">LZ-22</strain>
    </source>
</reference>
<evidence type="ECO:0000313" key="1">
    <source>
        <dbReference type="EMBL" id="SDB93750.1"/>
    </source>
</evidence>
<dbReference type="Proteomes" id="UP000199086">
    <property type="component" value="Unassembled WGS sequence"/>
</dbReference>